<dbReference type="InterPro" id="IPR020894">
    <property type="entry name" value="Cadherin_CS"/>
</dbReference>
<keyword evidence="5 9" id="KW-1133">Transmembrane helix</keyword>
<feature type="compositionally biased region" description="Polar residues" evidence="8">
    <location>
        <begin position="786"/>
        <end position="796"/>
    </location>
</feature>
<dbReference type="InterPro" id="IPR015919">
    <property type="entry name" value="Cadherin-like_sf"/>
</dbReference>
<dbReference type="InterPro" id="IPR050174">
    <property type="entry name" value="Protocadherin/Cadherin-CA"/>
</dbReference>
<comment type="subcellular location">
    <subcellularLocation>
        <location evidence="1">Membrane</location>
        <topology evidence="1">Single-pass membrane protein</topology>
    </subcellularLocation>
</comment>
<accession>A0A6I8TKV3</accession>
<organism evidence="12 13">
    <name type="scientific">Aedes aegypti</name>
    <name type="common">Yellowfever mosquito</name>
    <name type="synonym">Culex aegypti</name>
    <dbReference type="NCBI Taxonomy" id="7159"/>
    <lineage>
        <taxon>Eukaryota</taxon>
        <taxon>Metazoa</taxon>
        <taxon>Ecdysozoa</taxon>
        <taxon>Arthropoda</taxon>
        <taxon>Hexapoda</taxon>
        <taxon>Insecta</taxon>
        <taxon>Pterygota</taxon>
        <taxon>Neoptera</taxon>
        <taxon>Endopterygota</taxon>
        <taxon>Diptera</taxon>
        <taxon>Nematocera</taxon>
        <taxon>Culicoidea</taxon>
        <taxon>Culicidae</taxon>
        <taxon>Culicinae</taxon>
        <taxon>Aedini</taxon>
        <taxon>Aedes</taxon>
        <taxon>Stegomyia</taxon>
    </lineage>
</organism>
<dbReference type="CDD" id="cd11304">
    <property type="entry name" value="Cadherin_repeat"/>
    <property type="match status" value="2"/>
</dbReference>
<proteinExistence type="predicted"/>
<reference evidence="12 13" key="1">
    <citation type="submission" date="2017-06" db="EMBL/GenBank/DDBJ databases">
        <title>Aedes aegypti genome working group (AGWG) sequencing and assembly.</title>
        <authorList>
            <consortium name="Aedes aegypti Genome Working Group (AGWG)"/>
            <person name="Matthews B.J."/>
        </authorList>
    </citation>
    <scope>NUCLEOTIDE SEQUENCE [LARGE SCALE GENOMIC DNA]</scope>
    <source>
        <strain evidence="12 13">LVP_AGWG</strain>
    </source>
</reference>
<dbReference type="Pfam" id="PF00028">
    <property type="entry name" value="Cadherin"/>
    <property type="match status" value="1"/>
</dbReference>
<evidence type="ECO:0000256" key="5">
    <source>
        <dbReference type="ARBA" id="ARBA00022989"/>
    </source>
</evidence>
<keyword evidence="6 9" id="KW-0472">Membrane</keyword>
<feature type="signal peptide" evidence="10">
    <location>
        <begin position="1"/>
        <end position="22"/>
    </location>
</feature>
<evidence type="ECO:0000256" key="8">
    <source>
        <dbReference type="SAM" id="MobiDB-lite"/>
    </source>
</evidence>
<evidence type="ECO:0000256" key="4">
    <source>
        <dbReference type="ARBA" id="ARBA00022837"/>
    </source>
</evidence>
<evidence type="ECO:0000256" key="6">
    <source>
        <dbReference type="ARBA" id="ARBA00023136"/>
    </source>
</evidence>
<feature type="chain" id="PRO_5043613350" description="Cadherin domain-containing protein" evidence="10">
    <location>
        <begin position="23"/>
        <end position="818"/>
    </location>
</feature>
<keyword evidence="4" id="KW-0106">Calcium</keyword>
<feature type="domain" description="Cadherin" evidence="11">
    <location>
        <begin position="159"/>
        <end position="246"/>
    </location>
</feature>
<evidence type="ECO:0000259" key="11">
    <source>
        <dbReference type="PROSITE" id="PS50268"/>
    </source>
</evidence>
<keyword evidence="3" id="KW-0677">Repeat</keyword>
<dbReference type="GO" id="GO:0007156">
    <property type="term" value="P:homophilic cell adhesion via plasma membrane adhesion molecules"/>
    <property type="evidence" value="ECO:0007669"/>
    <property type="project" value="InterPro"/>
</dbReference>
<evidence type="ECO:0000313" key="12">
    <source>
        <dbReference type="EnsemblMetazoa" id="AAEL011343-PB"/>
    </source>
</evidence>
<feature type="domain" description="Cadherin" evidence="11">
    <location>
        <begin position="496"/>
        <end position="578"/>
    </location>
</feature>
<dbReference type="PROSITE" id="PS50268">
    <property type="entry name" value="CADHERIN_2"/>
    <property type="match status" value="3"/>
</dbReference>
<feature type="region of interest" description="Disordered" evidence="8">
    <location>
        <begin position="778"/>
        <end position="806"/>
    </location>
</feature>
<protein>
    <recommendedName>
        <fullName evidence="11">Cadherin domain-containing protein</fullName>
    </recommendedName>
</protein>
<evidence type="ECO:0000256" key="1">
    <source>
        <dbReference type="ARBA" id="ARBA00004167"/>
    </source>
</evidence>
<dbReference type="EnsemblMetazoa" id="AAEL011343-RB">
    <property type="protein sequence ID" value="AAEL011343-PB"/>
    <property type="gene ID" value="AAEL011343"/>
</dbReference>
<evidence type="ECO:0000256" key="3">
    <source>
        <dbReference type="ARBA" id="ARBA00022737"/>
    </source>
</evidence>
<gene>
    <name evidence="12" type="primary">5574702</name>
</gene>
<dbReference type="PANTHER" id="PTHR24028:SF328">
    <property type="entry name" value="CADHERIN-3"/>
    <property type="match status" value="1"/>
</dbReference>
<dbReference type="InterPro" id="IPR002126">
    <property type="entry name" value="Cadherin-like_dom"/>
</dbReference>
<reference evidence="12" key="2">
    <citation type="submission" date="2020-05" db="UniProtKB">
        <authorList>
            <consortium name="EnsemblMetazoa"/>
        </authorList>
    </citation>
    <scope>IDENTIFICATION</scope>
    <source>
        <strain evidence="12">LVP_AGWG</strain>
    </source>
</reference>
<sequence length="818" mass="92180">MMTFCRCLVLGICCFLVTQVSSQDCQSDTYDFHRYYNESHYLNLTTRPNELIAKFTVSNVRAASTSNDYLNVTVEGDQLIFSTTEKFANYEKLEVVLRMHLEITYSCTSGTFVGSYYQNLLEANNHAPKFSRNLYDVTVPLPLPKNFDLSPFIDDGKGITAIDYDLVNNTVDFTIGENKYVKVESLQIGDKEFRAVLRLKEQVLKLPEVVELNLVGTDRGVPAKNSSAKVVINLDSTIEYNEPPAFKKTFITEDFNAEVGITIVVELIPGTVHEEVEYTLVGEDVMFFRMSIQEDKSRATVVVNKELQLPKDKFFLNVVVEAKRTELQKAECVILVDLKRSGSSASNVTAVENTLSVLHLEEERIHEQVFPSRVHDCTYEIIHELPNRTEKVFSVDESTGWIVSSKFDREDTDLFASVDPPQFQIVLQLRCPSSAGSTILPPVFVDNIPYSIDTTYLNVIVDDINDHSPEFTYPSQDEVFAFPVARLSEQLLPSKLLQVVAHDLDAGLNAIVRYTIDDNDHFGVDPKSGVVYPLKNALVDEEPVELEIIATDRDGAEDGNVAKLKIRVVPALPYQMSFLQMENVNEDQLADKLETIESLTSLVIRTITGGYTSLGGSTKKQRSSNTVQRLIVAAFDEQWELISSEEFAKKMEPFVDVSVTDLEEPSLPNKQPNTHGEDECTVYPYIIVMSVFIVMFVASSALCAYFWFKWRMLETSSQSQDQSIHSDNELFENPYHNAGSTPPAKRRGLDGVTVDYTTDSVSRSNRLVRSLSDMMIIDEDDENGETNDAPSGNPPTNEARERRKSIRFSEDVERIEVL</sequence>
<feature type="transmembrane region" description="Helical" evidence="9">
    <location>
        <begin position="682"/>
        <end position="708"/>
    </location>
</feature>
<evidence type="ECO:0000256" key="10">
    <source>
        <dbReference type="SAM" id="SignalP"/>
    </source>
</evidence>
<evidence type="ECO:0000256" key="2">
    <source>
        <dbReference type="ARBA" id="ARBA00022692"/>
    </source>
</evidence>
<dbReference type="Proteomes" id="UP000008820">
    <property type="component" value="Chromosome 2"/>
</dbReference>
<dbReference type="InParanoid" id="A0A6I8TKV3"/>
<dbReference type="OrthoDB" id="6606209at2759"/>
<evidence type="ECO:0000256" key="7">
    <source>
        <dbReference type="ARBA" id="ARBA00023180"/>
    </source>
</evidence>
<dbReference type="GO" id="GO:0005886">
    <property type="term" value="C:plasma membrane"/>
    <property type="evidence" value="ECO:0007669"/>
    <property type="project" value="InterPro"/>
</dbReference>
<keyword evidence="2 9" id="KW-0812">Transmembrane</keyword>
<dbReference type="SMART" id="SM00112">
    <property type="entry name" value="CA"/>
    <property type="match status" value="2"/>
</dbReference>
<keyword evidence="7" id="KW-0325">Glycoprotein</keyword>
<keyword evidence="10" id="KW-0732">Signal</keyword>
<feature type="domain" description="Cadherin" evidence="11">
    <location>
        <begin position="378"/>
        <end position="471"/>
    </location>
</feature>
<dbReference type="Gene3D" id="2.60.40.60">
    <property type="entry name" value="Cadherins"/>
    <property type="match status" value="3"/>
</dbReference>
<dbReference type="PROSITE" id="PS00232">
    <property type="entry name" value="CADHERIN_1"/>
    <property type="match status" value="1"/>
</dbReference>
<evidence type="ECO:0000256" key="9">
    <source>
        <dbReference type="SAM" id="Phobius"/>
    </source>
</evidence>
<dbReference type="PANTHER" id="PTHR24028">
    <property type="entry name" value="CADHERIN-87A"/>
    <property type="match status" value="1"/>
</dbReference>
<feature type="region of interest" description="Disordered" evidence="8">
    <location>
        <begin position="730"/>
        <end position="750"/>
    </location>
</feature>
<dbReference type="AlphaFoldDB" id="A0A6I8TKV3"/>
<keyword evidence="13" id="KW-1185">Reference proteome</keyword>
<evidence type="ECO:0000313" key="13">
    <source>
        <dbReference type="Proteomes" id="UP000008820"/>
    </source>
</evidence>
<dbReference type="GO" id="GO:0005509">
    <property type="term" value="F:calcium ion binding"/>
    <property type="evidence" value="ECO:0007669"/>
    <property type="project" value="UniProtKB-UniRule"/>
</dbReference>
<dbReference type="SUPFAM" id="SSF49313">
    <property type="entry name" value="Cadherin-like"/>
    <property type="match status" value="1"/>
</dbReference>
<name>A0A6I8TKV3_AEDAE</name>